<reference evidence="1" key="1">
    <citation type="journal article" date="2015" name="Nature">
        <title>Complex archaea that bridge the gap between prokaryotes and eukaryotes.</title>
        <authorList>
            <person name="Spang A."/>
            <person name="Saw J.H."/>
            <person name="Jorgensen S.L."/>
            <person name="Zaremba-Niedzwiedzka K."/>
            <person name="Martijn J."/>
            <person name="Lind A.E."/>
            <person name="van Eijk R."/>
            <person name="Schleper C."/>
            <person name="Guy L."/>
            <person name="Ettema T.J."/>
        </authorList>
    </citation>
    <scope>NUCLEOTIDE SEQUENCE</scope>
</reference>
<feature type="non-terminal residue" evidence="1">
    <location>
        <position position="166"/>
    </location>
</feature>
<organism evidence="1">
    <name type="scientific">marine sediment metagenome</name>
    <dbReference type="NCBI Taxonomy" id="412755"/>
    <lineage>
        <taxon>unclassified sequences</taxon>
        <taxon>metagenomes</taxon>
        <taxon>ecological metagenomes</taxon>
    </lineage>
</organism>
<accession>A0A0F8ZRU5</accession>
<dbReference type="EMBL" id="LAZR01058814">
    <property type="protein sequence ID" value="KKK69104.1"/>
    <property type="molecule type" value="Genomic_DNA"/>
</dbReference>
<sequence length="166" mass="19217">MLILEEQNYAGNIIVILSNLPDFLRTPILKKRMLEFFSMSEPDKTEIINNALEAGPTIPFSNFSKLFKTWLEVLTTISEDQRSLMFSKYIYEITNSPQKLINFNLDGILEIFISLDQSKKNILSITLKNNISKLDDFLNFSFSNKIIVNLLDNNITKSEEYVKLTH</sequence>
<name>A0A0F8ZRU5_9ZZZZ</name>
<protein>
    <submittedName>
        <fullName evidence="1">Uncharacterized protein</fullName>
    </submittedName>
</protein>
<dbReference type="AlphaFoldDB" id="A0A0F8ZRU5"/>
<gene>
    <name evidence="1" type="ORF">LCGC14_2937370</name>
</gene>
<comment type="caution">
    <text evidence="1">The sequence shown here is derived from an EMBL/GenBank/DDBJ whole genome shotgun (WGS) entry which is preliminary data.</text>
</comment>
<evidence type="ECO:0000313" key="1">
    <source>
        <dbReference type="EMBL" id="KKK69104.1"/>
    </source>
</evidence>
<proteinExistence type="predicted"/>